<dbReference type="InterPro" id="IPR036554">
    <property type="entry name" value="GHMP_kinase_C_sf"/>
</dbReference>
<dbReference type="InterPro" id="IPR000705">
    <property type="entry name" value="Galactokinase"/>
</dbReference>
<keyword evidence="2" id="KW-0808">Transferase</keyword>
<dbReference type="GO" id="GO:0004335">
    <property type="term" value="F:galactokinase activity"/>
    <property type="evidence" value="ECO:0007669"/>
    <property type="project" value="InterPro"/>
</dbReference>
<dbReference type="GO" id="GO:0005829">
    <property type="term" value="C:cytosol"/>
    <property type="evidence" value="ECO:0007669"/>
    <property type="project" value="TreeGrafter"/>
</dbReference>
<evidence type="ECO:0000256" key="4">
    <source>
        <dbReference type="ARBA" id="ARBA00022741"/>
    </source>
</evidence>
<dbReference type="GO" id="GO:0046872">
    <property type="term" value="F:metal ion binding"/>
    <property type="evidence" value="ECO:0007669"/>
    <property type="project" value="UniProtKB-KW"/>
</dbReference>
<dbReference type="FunFam" id="3.30.70.890:FF:000001">
    <property type="entry name" value="Galactokinase"/>
    <property type="match status" value="1"/>
</dbReference>
<keyword evidence="7" id="KW-0460">Magnesium</keyword>
<dbReference type="PRINTS" id="PR00473">
    <property type="entry name" value="GALCTOKINASE"/>
</dbReference>
<evidence type="ECO:0000313" key="13">
    <source>
        <dbReference type="Proteomes" id="UP001258017"/>
    </source>
</evidence>
<dbReference type="PIRSF" id="PIRSF000530">
    <property type="entry name" value="Galactokinase"/>
    <property type="match status" value="1"/>
</dbReference>
<evidence type="ECO:0000256" key="3">
    <source>
        <dbReference type="ARBA" id="ARBA00022723"/>
    </source>
</evidence>
<dbReference type="InterPro" id="IPR019741">
    <property type="entry name" value="Galactokinase_CS"/>
</dbReference>
<feature type="domain" description="GHMP kinase C-terminal" evidence="10">
    <location>
        <begin position="293"/>
        <end position="372"/>
    </location>
</feature>
<dbReference type="InterPro" id="IPR020568">
    <property type="entry name" value="Ribosomal_Su5_D2-typ_SF"/>
</dbReference>
<comment type="similarity">
    <text evidence="1">Belongs to the GHMP kinase family. GalK subfamily.</text>
</comment>
<evidence type="ECO:0000256" key="6">
    <source>
        <dbReference type="ARBA" id="ARBA00022840"/>
    </source>
</evidence>
<dbReference type="PRINTS" id="PR00959">
    <property type="entry name" value="MEVGALKINASE"/>
</dbReference>
<dbReference type="EMBL" id="JAIFRP010000042">
    <property type="protein sequence ID" value="KAK2581116.1"/>
    <property type="molecule type" value="Genomic_DNA"/>
</dbReference>
<dbReference type="Gene3D" id="3.30.70.890">
    <property type="entry name" value="GHMP kinase, C-terminal domain"/>
    <property type="match status" value="1"/>
</dbReference>
<reference evidence="12" key="2">
    <citation type="journal article" date="2023" name="Commun. Biol.">
        <title>Intrasexual cuticular hydrocarbon dimorphism in a wasp sheds light on hydrocarbon biosynthesis genes in Hymenoptera.</title>
        <authorList>
            <person name="Moris V.C."/>
            <person name="Podsiadlowski L."/>
            <person name="Martin S."/>
            <person name="Oeyen J.P."/>
            <person name="Donath A."/>
            <person name="Petersen M."/>
            <person name="Wilbrandt J."/>
            <person name="Misof B."/>
            <person name="Liedtke D."/>
            <person name="Thamm M."/>
            <person name="Scheiner R."/>
            <person name="Schmitt T."/>
            <person name="Niehuis O."/>
        </authorList>
    </citation>
    <scope>NUCLEOTIDE SEQUENCE</scope>
    <source>
        <strain evidence="12">GBR_01_08_01A</strain>
    </source>
</reference>
<keyword evidence="8" id="KW-0119">Carbohydrate metabolism</keyword>
<dbReference type="GO" id="GO:0005524">
    <property type="term" value="F:ATP binding"/>
    <property type="evidence" value="ECO:0007669"/>
    <property type="project" value="UniProtKB-KW"/>
</dbReference>
<proteinExistence type="inferred from homology"/>
<dbReference type="InterPro" id="IPR013750">
    <property type="entry name" value="GHMP_kinase_C_dom"/>
</dbReference>
<sequence length="394" mass="43108">MAATIPSAEEVKRKALKAFVEEFGVEPTVCAGAPGRVNLIGEHTDYNEGFVLPMALPMVTIVAGKPNSRKQCKIISLNDNISSSCQIEFDISIRENIKPGDPKWANYIKGCIVQFPYELSGFDAVIVSTVPVGAGLSSSAALEVATYTFLEAMSGHKVERAEDVALACQRAEHDFAGVPCGIMDQFISVMGKEGCALFLDCRDLTTKQIPMQEMNDYVFLITNSNTPHKLSSSAYRERRDCCYVAAEKLNIKSLREATMDSIEVLKTQNVSEEMLKRARHVISEIKRTINATVALEKGDFLQFGRLMNESHDSLQNDYEVSSKELDTLVCAAREVDGVLGSRLTGAGFGGCTVTLLEKKAVDNVIQNIKAKYTGTPSFYIAKPANGAREMNTKC</sequence>
<dbReference type="NCBIfam" id="TIGR00131">
    <property type="entry name" value="gal_kin"/>
    <property type="match status" value="1"/>
</dbReference>
<dbReference type="Gene3D" id="3.30.230.10">
    <property type="match status" value="1"/>
</dbReference>
<keyword evidence="6" id="KW-0067">ATP-binding</keyword>
<keyword evidence="4" id="KW-0547">Nucleotide-binding</keyword>
<name>A0AAD9VNC6_9HYME</name>
<dbReference type="Pfam" id="PF08544">
    <property type="entry name" value="GHMP_kinases_C"/>
    <property type="match status" value="1"/>
</dbReference>
<evidence type="ECO:0000256" key="7">
    <source>
        <dbReference type="ARBA" id="ARBA00022842"/>
    </source>
</evidence>
<dbReference type="PROSITE" id="PS00106">
    <property type="entry name" value="GALACTOKINASE"/>
    <property type="match status" value="1"/>
</dbReference>
<dbReference type="InterPro" id="IPR014721">
    <property type="entry name" value="Ribsml_uS5_D2-typ_fold_subgr"/>
</dbReference>
<reference evidence="12" key="1">
    <citation type="submission" date="2021-08" db="EMBL/GenBank/DDBJ databases">
        <authorList>
            <person name="Misof B."/>
            <person name="Oliver O."/>
            <person name="Podsiadlowski L."/>
            <person name="Donath A."/>
            <person name="Peters R."/>
            <person name="Mayer C."/>
            <person name="Rust J."/>
            <person name="Gunkel S."/>
            <person name="Lesny P."/>
            <person name="Martin S."/>
            <person name="Oeyen J.P."/>
            <person name="Petersen M."/>
            <person name="Panagiotis P."/>
            <person name="Wilbrandt J."/>
            <person name="Tanja T."/>
        </authorList>
    </citation>
    <scope>NUCLEOTIDE SEQUENCE</scope>
    <source>
        <strain evidence="12">GBR_01_08_01A</strain>
        <tissue evidence="12">Thorax + abdomen</tissue>
    </source>
</reference>
<keyword evidence="5" id="KW-0418">Kinase</keyword>
<dbReference type="SUPFAM" id="SSF55060">
    <property type="entry name" value="GHMP Kinase, C-terminal domain"/>
    <property type="match status" value="1"/>
</dbReference>
<comment type="caution">
    <text evidence="12">The sequence shown here is derived from an EMBL/GenBank/DDBJ whole genome shotgun (WGS) entry which is preliminary data.</text>
</comment>
<evidence type="ECO:0000256" key="1">
    <source>
        <dbReference type="ARBA" id="ARBA00006566"/>
    </source>
</evidence>
<protein>
    <recommendedName>
        <fullName evidence="14">Galactokinase</fullName>
    </recommendedName>
</protein>
<keyword evidence="13" id="KW-1185">Reference proteome</keyword>
<dbReference type="GO" id="GO:0006012">
    <property type="term" value="P:galactose metabolic process"/>
    <property type="evidence" value="ECO:0007669"/>
    <property type="project" value="InterPro"/>
</dbReference>
<dbReference type="PROSITE" id="PS00627">
    <property type="entry name" value="GHMP_KINASES_ATP"/>
    <property type="match status" value="1"/>
</dbReference>
<evidence type="ECO:0000259" key="10">
    <source>
        <dbReference type="Pfam" id="PF08544"/>
    </source>
</evidence>
<dbReference type="Proteomes" id="UP001258017">
    <property type="component" value="Unassembled WGS sequence"/>
</dbReference>
<dbReference type="PANTHER" id="PTHR10457">
    <property type="entry name" value="MEVALONATE KINASE/GALACTOKINASE"/>
    <property type="match status" value="1"/>
</dbReference>
<evidence type="ECO:0000259" key="9">
    <source>
        <dbReference type="Pfam" id="PF00288"/>
    </source>
</evidence>
<keyword evidence="3" id="KW-0479">Metal-binding</keyword>
<gene>
    <name evidence="12" type="ORF">KPH14_007935</name>
</gene>
<dbReference type="AlphaFoldDB" id="A0AAD9VNC6"/>
<accession>A0AAD9VNC6</accession>
<dbReference type="Pfam" id="PF10509">
    <property type="entry name" value="GalKase_gal_bdg"/>
    <property type="match status" value="1"/>
</dbReference>
<evidence type="ECO:0000256" key="5">
    <source>
        <dbReference type="ARBA" id="ARBA00022777"/>
    </source>
</evidence>
<feature type="domain" description="Galactokinase N-terminal" evidence="11">
    <location>
        <begin position="17"/>
        <end position="66"/>
    </location>
</feature>
<dbReference type="InterPro" id="IPR006204">
    <property type="entry name" value="GHMP_kinase_N_dom"/>
</dbReference>
<evidence type="ECO:0000256" key="2">
    <source>
        <dbReference type="ARBA" id="ARBA00022679"/>
    </source>
</evidence>
<evidence type="ECO:0000256" key="8">
    <source>
        <dbReference type="ARBA" id="ARBA00023277"/>
    </source>
</evidence>
<dbReference type="FunFam" id="3.30.230.10:FF:000040">
    <property type="entry name" value="Galactokinase 1"/>
    <property type="match status" value="1"/>
</dbReference>
<evidence type="ECO:0000313" key="12">
    <source>
        <dbReference type="EMBL" id="KAK2581116.1"/>
    </source>
</evidence>
<evidence type="ECO:0000259" key="11">
    <source>
        <dbReference type="Pfam" id="PF10509"/>
    </source>
</evidence>
<dbReference type="InterPro" id="IPR006203">
    <property type="entry name" value="GHMP_knse_ATP-bd_CS"/>
</dbReference>
<evidence type="ECO:0008006" key="14">
    <source>
        <dbReference type="Google" id="ProtNLM"/>
    </source>
</evidence>
<dbReference type="InterPro" id="IPR006206">
    <property type="entry name" value="Mevalonate/galactokinase"/>
</dbReference>
<dbReference type="InterPro" id="IPR019539">
    <property type="entry name" value="GalKase_N"/>
</dbReference>
<feature type="domain" description="GHMP kinase N-terminal" evidence="9">
    <location>
        <begin position="106"/>
        <end position="192"/>
    </location>
</feature>
<dbReference type="Pfam" id="PF00288">
    <property type="entry name" value="GHMP_kinases_N"/>
    <property type="match status" value="1"/>
</dbReference>
<organism evidence="12 13">
    <name type="scientific">Odynerus spinipes</name>
    <dbReference type="NCBI Taxonomy" id="1348599"/>
    <lineage>
        <taxon>Eukaryota</taxon>
        <taxon>Metazoa</taxon>
        <taxon>Ecdysozoa</taxon>
        <taxon>Arthropoda</taxon>
        <taxon>Hexapoda</taxon>
        <taxon>Insecta</taxon>
        <taxon>Pterygota</taxon>
        <taxon>Neoptera</taxon>
        <taxon>Endopterygota</taxon>
        <taxon>Hymenoptera</taxon>
        <taxon>Apocrita</taxon>
        <taxon>Aculeata</taxon>
        <taxon>Vespoidea</taxon>
        <taxon>Vespidae</taxon>
        <taxon>Eumeninae</taxon>
        <taxon>Odynerus</taxon>
    </lineage>
</organism>
<dbReference type="SUPFAM" id="SSF54211">
    <property type="entry name" value="Ribosomal protein S5 domain 2-like"/>
    <property type="match status" value="1"/>
</dbReference>
<dbReference type="PANTHER" id="PTHR10457:SF7">
    <property type="entry name" value="GALACTOKINASE-RELATED"/>
    <property type="match status" value="1"/>
</dbReference>